<keyword evidence="3" id="KW-1185">Reference proteome</keyword>
<evidence type="ECO:0008006" key="4">
    <source>
        <dbReference type="Google" id="ProtNLM"/>
    </source>
</evidence>
<evidence type="ECO:0000313" key="3">
    <source>
        <dbReference type="Proteomes" id="UP000831785"/>
    </source>
</evidence>
<proteinExistence type="predicted"/>
<gene>
    <name evidence="2" type="ORF">MUN80_14095</name>
</gene>
<feature type="compositionally biased region" description="Low complexity" evidence="1">
    <location>
        <begin position="133"/>
        <end position="144"/>
    </location>
</feature>
<feature type="compositionally biased region" description="Basic and acidic residues" evidence="1">
    <location>
        <begin position="18"/>
        <end position="27"/>
    </location>
</feature>
<accession>A0ABY4F2J5</accession>
<dbReference type="RefSeq" id="WP_244713903.1">
    <property type="nucleotide sequence ID" value="NZ_CP095049.1"/>
</dbReference>
<dbReference type="EMBL" id="CP095049">
    <property type="protein sequence ID" value="UOQ50889.1"/>
    <property type="molecule type" value="Genomic_DNA"/>
</dbReference>
<organism evidence="2 3">
    <name type="scientific">Hymenobacter cellulosivorans</name>
    <dbReference type="NCBI Taxonomy" id="2932249"/>
    <lineage>
        <taxon>Bacteria</taxon>
        <taxon>Pseudomonadati</taxon>
        <taxon>Bacteroidota</taxon>
        <taxon>Cytophagia</taxon>
        <taxon>Cytophagales</taxon>
        <taxon>Hymenobacteraceae</taxon>
        <taxon>Hymenobacter</taxon>
    </lineage>
</organism>
<sequence>MLAAAVVGTLCACADEPARRQDSELRVDQPAAAPQAPSSPPSVETSPPAPVTGSRYRVRAETAYFYDSPRQTKPTGQYLRRGDVLYGQMEGNGFVRTQFVNPAGATITGWLKQEEVSRLATSSAVQRPPARPSAPAETPETPAPGFETGTRASGARTAVVRVARSYFYNSPDLLTPRRAYCEQGDKVNLGQEQGQAVYVTFTNWEKVTTRGWMRKDALR</sequence>
<evidence type="ECO:0000313" key="2">
    <source>
        <dbReference type="EMBL" id="UOQ50889.1"/>
    </source>
</evidence>
<feature type="region of interest" description="Disordered" evidence="1">
    <location>
        <begin position="119"/>
        <end position="153"/>
    </location>
</feature>
<dbReference type="Proteomes" id="UP000831785">
    <property type="component" value="Chromosome"/>
</dbReference>
<name>A0ABY4F2J5_9BACT</name>
<reference evidence="2 3" key="1">
    <citation type="submission" date="2022-04" db="EMBL/GenBank/DDBJ databases">
        <title>Hymenobacter sp. isolated from the air.</title>
        <authorList>
            <person name="Won M."/>
            <person name="Lee C.-M."/>
            <person name="Woen H.-Y."/>
            <person name="Kwon S.-W."/>
        </authorList>
    </citation>
    <scope>NUCLEOTIDE SEQUENCE [LARGE SCALE GENOMIC DNA]</scope>
    <source>
        <strain evidence="3">5116 S-27</strain>
    </source>
</reference>
<feature type="compositionally biased region" description="Low complexity" evidence="1">
    <location>
        <begin position="29"/>
        <end position="46"/>
    </location>
</feature>
<protein>
    <recommendedName>
        <fullName evidence="4">SH3 domain-containing protein</fullName>
    </recommendedName>
</protein>
<feature type="region of interest" description="Disordered" evidence="1">
    <location>
        <begin position="18"/>
        <end position="54"/>
    </location>
</feature>
<evidence type="ECO:0000256" key="1">
    <source>
        <dbReference type="SAM" id="MobiDB-lite"/>
    </source>
</evidence>